<accession>A0ABP6TRJ8</accession>
<protein>
    <submittedName>
        <fullName evidence="2">Uncharacterized protein</fullName>
    </submittedName>
</protein>
<evidence type="ECO:0000313" key="3">
    <source>
        <dbReference type="Proteomes" id="UP001501455"/>
    </source>
</evidence>
<feature type="compositionally biased region" description="Basic and acidic residues" evidence="1">
    <location>
        <begin position="17"/>
        <end position="32"/>
    </location>
</feature>
<feature type="compositionally biased region" description="Gly residues" evidence="1">
    <location>
        <begin position="52"/>
        <end position="62"/>
    </location>
</feature>
<feature type="compositionally biased region" description="Low complexity" evidence="1">
    <location>
        <begin position="33"/>
        <end position="51"/>
    </location>
</feature>
<proteinExistence type="predicted"/>
<feature type="region of interest" description="Disordered" evidence="1">
    <location>
        <begin position="12"/>
        <end position="106"/>
    </location>
</feature>
<feature type="compositionally biased region" description="Gly residues" evidence="1">
    <location>
        <begin position="69"/>
        <end position="81"/>
    </location>
</feature>
<evidence type="ECO:0000256" key="1">
    <source>
        <dbReference type="SAM" id="MobiDB-lite"/>
    </source>
</evidence>
<organism evidence="2 3">
    <name type="scientific">Streptomyces prasinosporus</name>
    <dbReference type="NCBI Taxonomy" id="68256"/>
    <lineage>
        <taxon>Bacteria</taxon>
        <taxon>Bacillati</taxon>
        <taxon>Actinomycetota</taxon>
        <taxon>Actinomycetes</taxon>
        <taxon>Kitasatosporales</taxon>
        <taxon>Streptomycetaceae</taxon>
        <taxon>Streptomyces</taxon>
        <taxon>Streptomyces albogriseolus group</taxon>
    </lineage>
</organism>
<feature type="compositionally biased region" description="Gly residues" evidence="1">
    <location>
        <begin position="88"/>
        <end position="98"/>
    </location>
</feature>
<reference evidence="3" key="1">
    <citation type="journal article" date="2019" name="Int. J. Syst. Evol. Microbiol.">
        <title>The Global Catalogue of Microorganisms (GCM) 10K type strain sequencing project: providing services to taxonomists for standard genome sequencing and annotation.</title>
        <authorList>
            <consortium name="The Broad Institute Genomics Platform"/>
            <consortium name="The Broad Institute Genome Sequencing Center for Infectious Disease"/>
            <person name="Wu L."/>
            <person name="Ma J."/>
        </authorList>
    </citation>
    <scope>NUCLEOTIDE SEQUENCE [LARGE SCALE GENOMIC DNA]</scope>
    <source>
        <strain evidence="3">JCM 4816</strain>
    </source>
</reference>
<gene>
    <name evidence="2" type="ORF">GCM10019016_050420</name>
</gene>
<comment type="caution">
    <text evidence="2">The sequence shown here is derived from an EMBL/GenBank/DDBJ whole genome shotgun (WGS) entry which is preliminary data.</text>
</comment>
<keyword evidence="3" id="KW-1185">Reference proteome</keyword>
<name>A0ABP6TRJ8_9ACTN</name>
<sequence>MLAGMGVRRLQAVAGAHAERTAEEAELERDQDGPGAPDAGGAADHGLLLTGALGGAGAGGAVTGPAEGAVGGGRPGGGGKFGEVVGDQGDGLAGGGTLSHGAAPAS</sequence>
<dbReference type="Proteomes" id="UP001501455">
    <property type="component" value="Unassembled WGS sequence"/>
</dbReference>
<evidence type="ECO:0000313" key="2">
    <source>
        <dbReference type="EMBL" id="GAA3497939.1"/>
    </source>
</evidence>
<dbReference type="EMBL" id="BAAAXF010000036">
    <property type="protein sequence ID" value="GAA3497939.1"/>
    <property type="molecule type" value="Genomic_DNA"/>
</dbReference>